<dbReference type="InParanoid" id="A0A165DRF2"/>
<dbReference type="SUPFAM" id="SSF52047">
    <property type="entry name" value="RNI-like"/>
    <property type="match status" value="1"/>
</dbReference>
<dbReference type="Proteomes" id="UP000077266">
    <property type="component" value="Unassembled WGS sequence"/>
</dbReference>
<dbReference type="InterPro" id="IPR032675">
    <property type="entry name" value="LRR_dom_sf"/>
</dbReference>
<name>A0A165DRF2_EXIGL</name>
<keyword evidence="1" id="KW-0472">Membrane</keyword>
<evidence type="ECO:0000313" key="3">
    <source>
        <dbReference type="Proteomes" id="UP000077266"/>
    </source>
</evidence>
<protein>
    <submittedName>
        <fullName evidence="2">Uncharacterized protein</fullName>
    </submittedName>
</protein>
<evidence type="ECO:0000256" key="1">
    <source>
        <dbReference type="SAM" id="Phobius"/>
    </source>
</evidence>
<dbReference type="EMBL" id="KV426197">
    <property type="protein sequence ID" value="KZV85181.1"/>
    <property type="molecule type" value="Genomic_DNA"/>
</dbReference>
<keyword evidence="1" id="KW-1133">Transmembrane helix</keyword>
<organism evidence="2 3">
    <name type="scientific">Exidia glandulosa HHB12029</name>
    <dbReference type="NCBI Taxonomy" id="1314781"/>
    <lineage>
        <taxon>Eukaryota</taxon>
        <taxon>Fungi</taxon>
        <taxon>Dikarya</taxon>
        <taxon>Basidiomycota</taxon>
        <taxon>Agaricomycotina</taxon>
        <taxon>Agaricomycetes</taxon>
        <taxon>Auriculariales</taxon>
        <taxon>Exidiaceae</taxon>
        <taxon>Exidia</taxon>
    </lineage>
</organism>
<keyword evidence="3" id="KW-1185">Reference proteome</keyword>
<dbReference type="OrthoDB" id="2269034at2759"/>
<dbReference type="AlphaFoldDB" id="A0A165DRF2"/>
<feature type="transmembrane region" description="Helical" evidence="1">
    <location>
        <begin position="480"/>
        <end position="499"/>
    </location>
</feature>
<dbReference type="Gene3D" id="1.20.1280.50">
    <property type="match status" value="1"/>
</dbReference>
<dbReference type="InterPro" id="IPR036047">
    <property type="entry name" value="F-box-like_dom_sf"/>
</dbReference>
<gene>
    <name evidence="2" type="ORF">EXIGLDRAFT_775828</name>
</gene>
<dbReference type="Gene3D" id="3.80.10.10">
    <property type="entry name" value="Ribonuclease Inhibitor"/>
    <property type="match status" value="1"/>
</dbReference>
<proteinExistence type="predicted"/>
<evidence type="ECO:0000313" key="2">
    <source>
        <dbReference type="EMBL" id="KZV85181.1"/>
    </source>
</evidence>
<sequence length="502" mass="55582">MSATTALALQNPHFGGLCPELLSEIFALATLDQQDNAASYAASSVCRFWRSVALDEPRMWTTLVLDFGGHANHAAMHEYISRMLARAKLRSLTLHIVGFPGPHAPTSLVDLFGRVSPLLRRVYFIHECPPGVYISHTPLRQTLSTVFAIYAPRLEEAYFTSSCLHLGTRHLRGASFQNAPLLAHLWIGYINLDGHACAASRTSPWTSLRSITLRQTRTNGFGALPLVACSSNTLTHLALQDVNLGLIQTHDFPCVERVDLSGRSLLLLSVVSQQSFPRLYSLSITGLFDDESRPILDDFLRHDPIASLLHLQLLSRRLLALPLSCLLPVFPRLEKLELRGSLEPAFFCGLAAGLSLPLAATLRELDLDIDFDTYNHASDLVVLLQTKQAKMDLSPYALESLRIRLFRHSDALGIPVLATLVHVGSLVQHITVEEVNERPSWHMDVDPPEPTLTVPLALLWHIPTVLAFGSLGGPWGSAGFIWLVCLEYYLLYAFLRSLLSTP</sequence>
<dbReference type="SUPFAM" id="SSF81383">
    <property type="entry name" value="F-box domain"/>
    <property type="match status" value="1"/>
</dbReference>
<accession>A0A165DRF2</accession>
<reference evidence="2 3" key="1">
    <citation type="journal article" date="2016" name="Mol. Biol. Evol.">
        <title>Comparative Genomics of Early-Diverging Mushroom-Forming Fungi Provides Insights into the Origins of Lignocellulose Decay Capabilities.</title>
        <authorList>
            <person name="Nagy L.G."/>
            <person name="Riley R."/>
            <person name="Tritt A."/>
            <person name="Adam C."/>
            <person name="Daum C."/>
            <person name="Floudas D."/>
            <person name="Sun H."/>
            <person name="Yadav J.S."/>
            <person name="Pangilinan J."/>
            <person name="Larsson K.H."/>
            <person name="Matsuura K."/>
            <person name="Barry K."/>
            <person name="Labutti K."/>
            <person name="Kuo R."/>
            <person name="Ohm R.A."/>
            <person name="Bhattacharya S.S."/>
            <person name="Shirouzu T."/>
            <person name="Yoshinaga Y."/>
            <person name="Martin F.M."/>
            <person name="Grigoriev I.V."/>
            <person name="Hibbett D.S."/>
        </authorList>
    </citation>
    <scope>NUCLEOTIDE SEQUENCE [LARGE SCALE GENOMIC DNA]</scope>
    <source>
        <strain evidence="2 3">HHB12029</strain>
    </source>
</reference>
<keyword evidence="1" id="KW-0812">Transmembrane</keyword>